<dbReference type="OrthoDB" id="2105912at2759"/>
<evidence type="ECO:0000256" key="1">
    <source>
        <dbReference type="SAM" id="Phobius"/>
    </source>
</evidence>
<reference evidence="2 3" key="1">
    <citation type="journal article" date="2015" name="Fungal Genet. Biol.">
        <title>Evolution of novel wood decay mechanisms in Agaricales revealed by the genome sequences of Fistulina hepatica and Cylindrobasidium torrendii.</title>
        <authorList>
            <person name="Floudas D."/>
            <person name="Held B.W."/>
            <person name="Riley R."/>
            <person name="Nagy L.G."/>
            <person name="Koehler G."/>
            <person name="Ransdell A.S."/>
            <person name="Younus H."/>
            <person name="Chow J."/>
            <person name="Chiniquy J."/>
            <person name="Lipzen A."/>
            <person name="Tritt A."/>
            <person name="Sun H."/>
            <person name="Haridas S."/>
            <person name="LaButti K."/>
            <person name="Ohm R.A."/>
            <person name="Kues U."/>
            <person name="Blanchette R.A."/>
            <person name="Grigoriev I.V."/>
            <person name="Minto R.E."/>
            <person name="Hibbett D.S."/>
        </authorList>
    </citation>
    <scope>NUCLEOTIDE SEQUENCE [LARGE SCALE GENOMIC DNA]</scope>
    <source>
        <strain evidence="2 3">FP15055 ss-10</strain>
    </source>
</reference>
<organism evidence="2 3">
    <name type="scientific">Cylindrobasidium torrendii FP15055 ss-10</name>
    <dbReference type="NCBI Taxonomy" id="1314674"/>
    <lineage>
        <taxon>Eukaryota</taxon>
        <taxon>Fungi</taxon>
        <taxon>Dikarya</taxon>
        <taxon>Basidiomycota</taxon>
        <taxon>Agaricomycotina</taxon>
        <taxon>Agaricomycetes</taxon>
        <taxon>Agaricomycetidae</taxon>
        <taxon>Agaricales</taxon>
        <taxon>Marasmiineae</taxon>
        <taxon>Physalacriaceae</taxon>
        <taxon>Cylindrobasidium</taxon>
    </lineage>
</organism>
<keyword evidence="3" id="KW-1185">Reference proteome</keyword>
<dbReference type="EMBL" id="KN880479">
    <property type="protein sequence ID" value="KIY69723.1"/>
    <property type="molecule type" value="Genomic_DNA"/>
</dbReference>
<protein>
    <recommendedName>
        <fullName evidence="4">Major facilitator superfamily (MFS) profile domain-containing protein</fullName>
    </recommendedName>
</protein>
<feature type="transmembrane region" description="Helical" evidence="1">
    <location>
        <begin position="6"/>
        <end position="27"/>
    </location>
</feature>
<keyword evidence="1" id="KW-0472">Membrane</keyword>
<evidence type="ECO:0008006" key="4">
    <source>
        <dbReference type="Google" id="ProtNLM"/>
    </source>
</evidence>
<sequence length="113" mass="12303">ILLAIYVGAAGIHVAPVIIVTICTDLFQQMQQVALSTAIFSIAPEARARLNNVFILAVGHPCIIMGTSAGTRVFTQYEWRPAAALSLGWCGWQLFILLRGPACQRYTLLGWEG</sequence>
<feature type="non-terminal residue" evidence="2">
    <location>
        <position position="1"/>
    </location>
</feature>
<dbReference type="STRING" id="1314674.A0A0D7BGQ2"/>
<evidence type="ECO:0000313" key="2">
    <source>
        <dbReference type="EMBL" id="KIY69723.1"/>
    </source>
</evidence>
<proteinExistence type="predicted"/>
<name>A0A0D7BGQ2_9AGAR</name>
<feature type="non-terminal residue" evidence="2">
    <location>
        <position position="113"/>
    </location>
</feature>
<evidence type="ECO:0000313" key="3">
    <source>
        <dbReference type="Proteomes" id="UP000054007"/>
    </source>
</evidence>
<keyword evidence="1" id="KW-1133">Transmembrane helix</keyword>
<dbReference type="Proteomes" id="UP000054007">
    <property type="component" value="Unassembled WGS sequence"/>
</dbReference>
<gene>
    <name evidence="2" type="ORF">CYLTODRAFT_327614</name>
</gene>
<keyword evidence="1" id="KW-0812">Transmembrane</keyword>
<accession>A0A0D7BGQ2</accession>
<dbReference type="AlphaFoldDB" id="A0A0D7BGQ2"/>